<dbReference type="EMBL" id="MW000467">
    <property type="protein sequence ID" value="QOL00346.1"/>
    <property type="molecule type" value="Genomic_DNA"/>
</dbReference>
<organism evidence="1">
    <name type="scientific">uncultured organism</name>
    <dbReference type="NCBI Taxonomy" id="155900"/>
    <lineage>
        <taxon>unclassified sequences</taxon>
        <taxon>environmental samples</taxon>
    </lineage>
</organism>
<proteinExistence type="predicted"/>
<dbReference type="AlphaFoldDB" id="A0A7L9QBZ7"/>
<evidence type="ECO:0000313" key="1">
    <source>
        <dbReference type="EMBL" id="QOL00346.1"/>
    </source>
</evidence>
<protein>
    <submittedName>
        <fullName evidence="1">Uncharacterized protein</fullName>
    </submittedName>
</protein>
<sequence>MTDRVRRGHVPAEHLGIYRYWRGMYRDADRLGDELGSSHPRLANACYEVAALMKERANSYRVILNAGSQSS</sequence>
<accession>A0A7L9QBZ7</accession>
<reference evidence="1" key="1">
    <citation type="submission" date="2020-09" db="EMBL/GenBank/DDBJ databases">
        <title>A new high-throughput screening method to detect antimicrobial volatiles from metagenomic clone libraries.</title>
        <authorList>
            <person name="Stocker F."/>
            <person name="Obermeier M."/>
            <person name="Resch K."/>
            <person name="Berg G."/>
            <person name="Mueller Bogota C.A."/>
        </authorList>
    </citation>
    <scope>NUCLEOTIDE SEQUENCE</scope>
</reference>
<name>A0A7L9QBZ7_9ZZZZ</name>